<dbReference type="OrthoDB" id="1926336at2759"/>
<dbReference type="EMBL" id="JAPWDV010000001">
    <property type="protein sequence ID" value="KAJ6222497.1"/>
    <property type="molecule type" value="Genomic_DNA"/>
</dbReference>
<evidence type="ECO:0000256" key="5">
    <source>
        <dbReference type="ARBA" id="ARBA00023136"/>
    </source>
</evidence>
<name>A0A9Q0MDX3_BLOTA</name>
<dbReference type="AlphaFoldDB" id="A0A9Q0MDX3"/>
<evidence type="ECO:0000259" key="7">
    <source>
        <dbReference type="PROSITE" id="PS50913"/>
    </source>
</evidence>
<evidence type="ECO:0000256" key="6">
    <source>
        <dbReference type="SAM" id="Coils"/>
    </source>
</evidence>
<evidence type="ECO:0000256" key="4">
    <source>
        <dbReference type="ARBA" id="ARBA00023054"/>
    </source>
</evidence>
<evidence type="ECO:0000313" key="8">
    <source>
        <dbReference type="EMBL" id="KAJ6222497.1"/>
    </source>
</evidence>
<accession>A0A9Q0MDX3</accession>
<gene>
    <name evidence="8" type="ORF">RDWZM_001042</name>
</gene>
<evidence type="ECO:0000313" key="9">
    <source>
        <dbReference type="Proteomes" id="UP001142055"/>
    </source>
</evidence>
<comment type="caution">
    <text evidence="8">The sequence shown here is derived from an EMBL/GenBank/DDBJ whole genome shotgun (WGS) entry which is preliminary data.</text>
</comment>
<dbReference type="Pfam" id="PF01465">
    <property type="entry name" value="GRIP"/>
    <property type="match status" value="1"/>
</dbReference>
<proteinExistence type="predicted"/>
<dbReference type="PANTHER" id="PTHR23157:SF25">
    <property type="entry name" value="GRIP AND COILED-COIL DOMAIN-CONTAINING PROTEIN 1"/>
    <property type="match status" value="1"/>
</dbReference>
<dbReference type="Gene3D" id="1.10.220.60">
    <property type="entry name" value="GRIP domain"/>
    <property type="match status" value="1"/>
</dbReference>
<evidence type="ECO:0000256" key="3">
    <source>
        <dbReference type="ARBA" id="ARBA00022490"/>
    </source>
</evidence>
<reference evidence="8" key="1">
    <citation type="submission" date="2022-12" db="EMBL/GenBank/DDBJ databases">
        <title>Genome assemblies of Blomia tropicalis.</title>
        <authorList>
            <person name="Cui Y."/>
        </authorList>
    </citation>
    <scope>NUCLEOTIDE SEQUENCE</scope>
    <source>
        <tissue evidence="8">Adult mites</tissue>
    </source>
</reference>
<keyword evidence="4 6" id="KW-0175">Coiled coil</keyword>
<dbReference type="PANTHER" id="PTHR23157">
    <property type="entry name" value="GRIP AND COILED-COIL DOMAIN-CONTAINING PROTEIN 1"/>
    <property type="match status" value="1"/>
</dbReference>
<keyword evidence="3" id="KW-0963">Cytoplasm</keyword>
<feature type="coiled-coil region" evidence="6">
    <location>
        <begin position="204"/>
        <end position="460"/>
    </location>
</feature>
<sequence length="645" mass="75739">MDDCPIDSTIQKTDESITDYNIENVQTLKKQLAENEEKLTKFKKFVINLKNERTQLQNQINDKSTEVEKLKSELGKFQNKSYQQIFQNFQNLQTEYDRIQDQNEIYIKTNKNLENDLIKYGQELSNVREKCVNNQETINQMQMHNDQQKIQIEQLIATNKELEGKVIVLQSDLKLENKKNSDLLESVRELNSIRDDYKHKCKEYDDLTQTLQQSLDRSDNLEQELEKKNAQLDNYDEVQSEKQKLSLDNLKQNELVLKQIEQLNQSQTTIEELKAKNNDLEGKIEDLQLFNRQQNGQMERTVIELETKLKLSEEDLQLTRTQFDQYKQRVTNVMKENKLNNVGHGKYLEELNLKIEMLQDENNSLRDKCNSYSKEIEATLTEKKEIKTQLSLMEDQMKRFEDLDRQLQSTIEDKLRLENKIDLLKSSFIKEKQTIMEENLENIENLRIKFETKIKELEDEVLNCRQSSTSDNDSNSIVNSNTSFEEIKGSDPEILSYRSNNSSLERNFLEDILNLDSSSSKSPSDQNVAVIPDSSNIDNLTQLLSESENSITLLSEQNRLLKEEIRRLQRSFDRVDIANNLEYLKNVLLKFLTIKGLDERERLITVLTTILKLTNEERDIFHQCVTEGDGSSTLSTNKWSLWQWS</sequence>
<protein>
    <recommendedName>
        <fullName evidence="7">GRIP domain-containing protein</fullName>
    </recommendedName>
</protein>
<feature type="domain" description="GRIP" evidence="7">
    <location>
        <begin position="574"/>
        <end position="624"/>
    </location>
</feature>
<dbReference type="InterPro" id="IPR051952">
    <property type="entry name" value="Golgi-autophagy_related"/>
</dbReference>
<dbReference type="OMA" id="TEECDKQ"/>
<dbReference type="InterPro" id="IPR000237">
    <property type="entry name" value="GRIP_dom"/>
</dbReference>
<dbReference type="SMART" id="SM00755">
    <property type="entry name" value="Grip"/>
    <property type="match status" value="1"/>
</dbReference>
<dbReference type="Gene3D" id="1.10.287.1490">
    <property type="match status" value="1"/>
</dbReference>
<dbReference type="Proteomes" id="UP001142055">
    <property type="component" value="Chromosome 1"/>
</dbReference>
<keyword evidence="5" id="KW-0472">Membrane</keyword>
<feature type="coiled-coil region" evidence="6">
    <location>
        <begin position="537"/>
        <end position="571"/>
    </location>
</feature>
<evidence type="ECO:0000256" key="1">
    <source>
        <dbReference type="ARBA" id="ARBA00004184"/>
    </source>
</evidence>
<evidence type="ECO:0000256" key="2">
    <source>
        <dbReference type="ARBA" id="ARBA00004496"/>
    </source>
</evidence>
<keyword evidence="9" id="KW-1185">Reference proteome</keyword>
<dbReference type="PROSITE" id="PS50913">
    <property type="entry name" value="GRIP"/>
    <property type="match status" value="1"/>
</dbReference>
<comment type="subcellular location">
    <subcellularLocation>
        <location evidence="2">Cytoplasm</location>
    </subcellularLocation>
    <subcellularLocation>
        <location evidence="1">Endomembrane system</location>
        <topology evidence="1">Peripheral membrane protein</topology>
    </subcellularLocation>
</comment>
<dbReference type="GO" id="GO:0005794">
    <property type="term" value="C:Golgi apparatus"/>
    <property type="evidence" value="ECO:0007669"/>
    <property type="project" value="TreeGrafter"/>
</dbReference>
<organism evidence="8 9">
    <name type="scientific">Blomia tropicalis</name>
    <name type="common">Mite</name>
    <dbReference type="NCBI Taxonomy" id="40697"/>
    <lineage>
        <taxon>Eukaryota</taxon>
        <taxon>Metazoa</taxon>
        <taxon>Ecdysozoa</taxon>
        <taxon>Arthropoda</taxon>
        <taxon>Chelicerata</taxon>
        <taxon>Arachnida</taxon>
        <taxon>Acari</taxon>
        <taxon>Acariformes</taxon>
        <taxon>Sarcoptiformes</taxon>
        <taxon>Astigmata</taxon>
        <taxon>Glycyphagoidea</taxon>
        <taxon>Echimyopodidae</taxon>
        <taxon>Blomia</taxon>
    </lineage>
</organism>
<feature type="coiled-coil region" evidence="6">
    <location>
        <begin position="46"/>
        <end position="172"/>
    </location>
</feature>